<dbReference type="Pfam" id="PF00570">
    <property type="entry name" value="HRDC"/>
    <property type="match status" value="1"/>
</dbReference>
<dbReference type="InterPro" id="IPR044876">
    <property type="entry name" value="HRDC_dom_sf"/>
</dbReference>
<dbReference type="InterPro" id="IPR010997">
    <property type="entry name" value="HRDC-like_sf"/>
</dbReference>
<dbReference type="GO" id="GO:0000724">
    <property type="term" value="P:double-strand break repair via homologous recombination"/>
    <property type="evidence" value="ECO:0000318"/>
    <property type="project" value="GO_Central"/>
</dbReference>
<dbReference type="SMART" id="SM00341">
    <property type="entry name" value="HRDC"/>
    <property type="match status" value="1"/>
</dbReference>
<feature type="region of interest" description="Disordered" evidence="11">
    <location>
        <begin position="748"/>
        <end position="780"/>
    </location>
</feature>
<evidence type="ECO:0000256" key="10">
    <source>
        <dbReference type="RuleBase" id="RU364117"/>
    </source>
</evidence>
<keyword evidence="5 10" id="KW-0347">Helicase</keyword>
<dbReference type="GO" id="GO:0043138">
    <property type="term" value="F:3'-5' DNA helicase activity"/>
    <property type="evidence" value="ECO:0000318"/>
    <property type="project" value="GO_Central"/>
</dbReference>
<dbReference type="Proteomes" id="UP000036987">
    <property type="component" value="Unassembled WGS sequence"/>
</dbReference>
<dbReference type="InterPro" id="IPR036388">
    <property type="entry name" value="WH-like_DNA-bd_sf"/>
</dbReference>
<evidence type="ECO:0000259" key="12">
    <source>
        <dbReference type="PROSITE" id="PS50967"/>
    </source>
</evidence>
<dbReference type="NCBIfam" id="TIGR00614">
    <property type="entry name" value="recQ_fam"/>
    <property type="match status" value="1"/>
</dbReference>
<feature type="compositionally biased region" description="Low complexity" evidence="11">
    <location>
        <begin position="768"/>
        <end position="780"/>
    </location>
</feature>
<evidence type="ECO:0000256" key="3">
    <source>
        <dbReference type="ARBA" id="ARBA00022741"/>
    </source>
</evidence>
<evidence type="ECO:0000256" key="7">
    <source>
        <dbReference type="ARBA" id="ARBA00023125"/>
    </source>
</evidence>
<evidence type="ECO:0000256" key="1">
    <source>
        <dbReference type="ARBA" id="ARBA00001947"/>
    </source>
</evidence>
<dbReference type="GO" id="GO:0005737">
    <property type="term" value="C:cytoplasm"/>
    <property type="evidence" value="ECO:0000318"/>
    <property type="project" value="GO_Central"/>
</dbReference>
<comment type="catalytic activity">
    <reaction evidence="9 10">
        <text>Couples ATP hydrolysis with the unwinding of duplex DNA by translocating in the 3'-5' direction.</text>
        <dbReference type="EC" id="5.6.2.4"/>
    </reaction>
</comment>
<dbReference type="InterPro" id="IPR002121">
    <property type="entry name" value="HRDC_dom"/>
</dbReference>
<protein>
    <recommendedName>
        <fullName evidence="10">ATP-dependent DNA helicase</fullName>
        <ecNumber evidence="10">5.6.2.4</ecNumber>
    </recommendedName>
</protein>
<dbReference type="STRING" id="29655.A0A0K9P8X4"/>
<dbReference type="GO" id="GO:0016887">
    <property type="term" value="F:ATP hydrolysis activity"/>
    <property type="evidence" value="ECO:0007669"/>
    <property type="project" value="RHEA"/>
</dbReference>
<keyword evidence="6 10" id="KW-0067">ATP-binding</keyword>
<evidence type="ECO:0000256" key="11">
    <source>
        <dbReference type="SAM" id="MobiDB-lite"/>
    </source>
</evidence>
<keyword evidence="10" id="KW-0539">Nucleus</keyword>
<dbReference type="Gene3D" id="1.10.150.80">
    <property type="entry name" value="HRDC domain"/>
    <property type="match status" value="1"/>
</dbReference>
<dbReference type="InterPro" id="IPR011545">
    <property type="entry name" value="DEAD/DEAH_box_helicase_dom"/>
</dbReference>
<dbReference type="InterPro" id="IPR001650">
    <property type="entry name" value="Helicase_C-like"/>
</dbReference>
<feature type="domain" description="HRDC" evidence="12">
    <location>
        <begin position="517"/>
        <end position="597"/>
    </location>
</feature>
<sequence length="875" mass="97988">MGRDCLVVMATGSGKSLCYQIPPLVAEKTAVVISPLISLMQDQVMSLKLKGIKAEYLGSTRTKHVSSEAENGVFDLLYMTPEKACLLPKRFWENLLNIGISLLAVDEAHCISEWGHDFRKDYKKLEVLRSLLPGVPFVGLTATATENVRADIIRSLKLKDPHLALGSFDRPNIFYSAKPVKNSSEFLKEVLAVISKSSSSSDSIIIYCTTIKDTELIYKSLESSQINVGMYHGQMQNANREESHRAFTRDEVQVMVATVAFGMGVDKPNIRYVIHYGCPKSLESYYQESGRCGRDGVSSFCTLYYSRRDFAKADFYCAAASSENQRKTITESIMKAEKYCLLTSCRRKFLLRYFDENVAFTKCGNCDICRDGVSERDLLKESFLLLTCVKSCGGVWGLNMPIDVLRGSRARKILDNNFDKLPLHGMGKDHSSIWWKALAGLLISNGFLKENVRDVYRTVSISTTGKEFLCAANSDDYGPLIFSLPKEMIIEEDLGGDKIVEEEGTQKIAGSEYDGFSEAELKLFHMLKETIKELAKRSDTAPYALCNDPTIKHIAKARPSSKARLANITGVNQHFVAVYGSTILTDIEKFGHVLNLALDNDGHPTLQTITVKKSVYSVPQNNLTPAKFDAWKMWHNDHLSISEIANHSTRAVPIKDQTVVTYILDACKEGYEIDWIRFCAEIDLTRESCLSIDSAVKKVGSRDRLKPIKDELPDDATYVQIKVYLTMQDLGFTPEKVLDCHADEVSNTPNEVEVDNNAEEQRNTFDRSSLTSASDSVSLTSGNCNELAPLEKLQNDVSLHLESPPKKKCKISESEFDHVSSEASVLEFIGERQGVSMIEITNKFERSSKDYILGLLNNLESDFIIFKKNDLYMVL</sequence>
<comment type="subcellular location">
    <subcellularLocation>
        <location evidence="10">Nucleus</location>
    </subcellularLocation>
</comment>
<comment type="cofactor">
    <cofactor evidence="1">
        <name>Zn(2+)</name>
        <dbReference type="ChEBI" id="CHEBI:29105"/>
    </cofactor>
</comment>
<organism evidence="15 16">
    <name type="scientific">Zostera marina</name>
    <name type="common">Eelgrass</name>
    <dbReference type="NCBI Taxonomy" id="29655"/>
    <lineage>
        <taxon>Eukaryota</taxon>
        <taxon>Viridiplantae</taxon>
        <taxon>Streptophyta</taxon>
        <taxon>Embryophyta</taxon>
        <taxon>Tracheophyta</taxon>
        <taxon>Spermatophyta</taxon>
        <taxon>Magnoliopsida</taxon>
        <taxon>Liliopsida</taxon>
        <taxon>Zosteraceae</taxon>
        <taxon>Zostera</taxon>
    </lineage>
</organism>
<dbReference type="Gene3D" id="3.40.50.300">
    <property type="entry name" value="P-loop containing nucleotide triphosphate hydrolases"/>
    <property type="match status" value="2"/>
</dbReference>
<dbReference type="InterPro" id="IPR027417">
    <property type="entry name" value="P-loop_NTPase"/>
</dbReference>
<dbReference type="GO" id="GO:0005634">
    <property type="term" value="C:nucleus"/>
    <property type="evidence" value="ECO:0000318"/>
    <property type="project" value="GO_Central"/>
</dbReference>
<feature type="domain" description="Helicase ATP-binding" evidence="13">
    <location>
        <begin position="1"/>
        <end position="162"/>
    </location>
</feature>
<dbReference type="InterPro" id="IPR036390">
    <property type="entry name" value="WH_DNA-bd_sf"/>
</dbReference>
<keyword evidence="7" id="KW-0238">DNA-binding</keyword>
<dbReference type="InterPro" id="IPR014001">
    <property type="entry name" value="Helicase_ATP-bd"/>
</dbReference>
<dbReference type="OrthoDB" id="10261556at2759"/>
<dbReference type="PROSITE" id="PS50967">
    <property type="entry name" value="HRDC"/>
    <property type="match status" value="1"/>
</dbReference>
<dbReference type="FunFam" id="1.10.10.10:FF:000513">
    <property type="entry name" value="ATP-dependent DNA helicase"/>
    <property type="match status" value="1"/>
</dbReference>
<evidence type="ECO:0000256" key="6">
    <source>
        <dbReference type="ARBA" id="ARBA00022840"/>
    </source>
</evidence>
<dbReference type="Pfam" id="PF00271">
    <property type="entry name" value="Helicase_C"/>
    <property type="match status" value="1"/>
</dbReference>
<evidence type="ECO:0000259" key="13">
    <source>
        <dbReference type="PROSITE" id="PS51192"/>
    </source>
</evidence>
<comment type="caution">
    <text evidence="15">The sequence shown here is derived from an EMBL/GenBank/DDBJ whole genome shotgun (WGS) entry which is preliminary data.</text>
</comment>
<dbReference type="GO" id="GO:0006260">
    <property type="term" value="P:DNA replication"/>
    <property type="evidence" value="ECO:0000318"/>
    <property type="project" value="GO_Central"/>
</dbReference>
<dbReference type="SUPFAM" id="SSF46785">
    <property type="entry name" value="Winged helix' DNA-binding domain"/>
    <property type="match status" value="1"/>
</dbReference>
<evidence type="ECO:0000256" key="2">
    <source>
        <dbReference type="ARBA" id="ARBA00005446"/>
    </source>
</evidence>
<dbReference type="InterPro" id="IPR004589">
    <property type="entry name" value="DNA_helicase_ATP-dep_RecQ"/>
</dbReference>
<comment type="catalytic activity">
    <reaction evidence="10">
        <text>ATP + H2O = ADP + phosphate + H(+)</text>
        <dbReference type="Rhea" id="RHEA:13065"/>
        <dbReference type="ChEBI" id="CHEBI:15377"/>
        <dbReference type="ChEBI" id="CHEBI:15378"/>
        <dbReference type="ChEBI" id="CHEBI:30616"/>
        <dbReference type="ChEBI" id="CHEBI:43474"/>
        <dbReference type="ChEBI" id="CHEBI:456216"/>
    </reaction>
</comment>
<dbReference type="Pfam" id="PF16124">
    <property type="entry name" value="RecQ_Zn_bind"/>
    <property type="match status" value="1"/>
</dbReference>
<dbReference type="InterPro" id="IPR018982">
    <property type="entry name" value="RQC_domain"/>
</dbReference>
<dbReference type="SUPFAM" id="SSF52540">
    <property type="entry name" value="P-loop containing nucleoside triphosphate hydrolases"/>
    <property type="match status" value="1"/>
</dbReference>
<evidence type="ECO:0000256" key="8">
    <source>
        <dbReference type="ARBA" id="ARBA00023235"/>
    </source>
</evidence>
<dbReference type="Gene3D" id="1.10.10.10">
    <property type="entry name" value="Winged helix-like DNA-binding domain superfamily/Winged helix DNA-binding domain"/>
    <property type="match status" value="1"/>
</dbReference>
<dbReference type="SUPFAM" id="SSF47819">
    <property type="entry name" value="HRDC-like"/>
    <property type="match status" value="1"/>
</dbReference>
<keyword evidence="3 10" id="KW-0547">Nucleotide-binding</keyword>
<evidence type="ECO:0000256" key="9">
    <source>
        <dbReference type="ARBA" id="ARBA00034617"/>
    </source>
</evidence>
<keyword evidence="4 10" id="KW-0378">Hydrolase</keyword>
<dbReference type="SMART" id="SM00487">
    <property type="entry name" value="DEXDc"/>
    <property type="match status" value="1"/>
</dbReference>
<gene>
    <name evidence="15" type="ORF">ZOSMA_31G01060</name>
</gene>
<feature type="domain" description="Helicase C-terminal" evidence="14">
    <location>
        <begin position="186"/>
        <end position="341"/>
    </location>
</feature>
<dbReference type="SMART" id="SM00956">
    <property type="entry name" value="RQC"/>
    <property type="match status" value="1"/>
</dbReference>
<dbReference type="AlphaFoldDB" id="A0A0K9P8X4"/>
<name>A0A0K9P8X4_ZOSMR</name>
<dbReference type="Pfam" id="PF09382">
    <property type="entry name" value="RQC"/>
    <property type="match status" value="1"/>
</dbReference>
<evidence type="ECO:0000313" key="16">
    <source>
        <dbReference type="Proteomes" id="UP000036987"/>
    </source>
</evidence>
<dbReference type="GO" id="GO:0003677">
    <property type="term" value="F:DNA binding"/>
    <property type="evidence" value="ECO:0007669"/>
    <property type="project" value="UniProtKB-KW"/>
</dbReference>
<dbReference type="GO" id="GO:0005524">
    <property type="term" value="F:ATP binding"/>
    <property type="evidence" value="ECO:0007669"/>
    <property type="project" value="UniProtKB-KW"/>
</dbReference>
<evidence type="ECO:0000313" key="15">
    <source>
        <dbReference type="EMBL" id="KMZ65518.1"/>
    </source>
</evidence>
<keyword evidence="16" id="KW-1185">Reference proteome</keyword>
<evidence type="ECO:0000256" key="5">
    <source>
        <dbReference type="ARBA" id="ARBA00022806"/>
    </source>
</evidence>
<dbReference type="GO" id="GO:0005694">
    <property type="term" value="C:chromosome"/>
    <property type="evidence" value="ECO:0000318"/>
    <property type="project" value="GO_Central"/>
</dbReference>
<dbReference type="EMBL" id="LFYR01001032">
    <property type="protein sequence ID" value="KMZ65518.1"/>
    <property type="molecule type" value="Genomic_DNA"/>
</dbReference>
<dbReference type="CDD" id="cd17920">
    <property type="entry name" value="DEXHc_RecQ"/>
    <property type="match status" value="1"/>
</dbReference>
<dbReference type="InterPro" id="IPR032284">
    <property type="entry name" value="RecQ_Zn-bd"/>
</dbReference>
<keyword evidence="8" id="KW-0413">Isomerase</keyword>
<comment type="similarity">
    <text evidence="2 10">Belongs to the helicase family. RecQ subfamily.</text>
</comment>
<dbReference type="InterPro" id="IPR029491">
    <property type="entry name" value="Helicase_HTH"/>
</dbReference>
<dbReference type="SMART" id="SM00490">
    <property type="entry name" value="HELICc"/>
    <property type="match status" value="1"/>
</dbReference>
<evidence type="ECO:0000259" key="14">
    <source>
        <dbReference type="PROSITE" id="PS51194"/>
    </source>
</evidence>
<dbReference type="Pfam" id="PF14493">
    <property type="entry name" value="HTH_40"/>
    <property type="match status" value="1"/>
</dbReference>
<dbReference type="OMA" id="VGLTHEI"/>
<dbReference type="PROSITE" id="PS51192">
    <property type="entry name" value="HELICASE_ATP_BIND_1"/>
    <property type="match status" value="1"/>
</dbReference>
<dbReference type="Pfam" id="PF00270">
    <property type="entry name" value="DEAD"/>
    <property type="match status" value="1"/>
</dbReference>
<dbReference type="PANTHER" id="PTHR13710:SF120">
    <property type="entry name" value="BIFUNCTIONAL 3'-5' EXONUCLEASE_ATP-DEPENDENT HELICASE WRN"/>
    <property type="match status" value="1"/>
</dbReference>
<reference evidence="16" key="1">
    <citation type="journal article" date="2016" name="Nature">
        <title>The genome of the seagrass Zostera marina reveals angiosperm adaptation to the sea.</title>
        <authorList>
            <person name="Olsen J.L."/>
            <person name="Rouze P."/>
            <person name="Verhelst B."/>
            <person name="Lin Y.-C."/>
            <person name="Bayer T."/>
            <person name="Collen J."/>
            <person name="Dattolo E."/>
            <person name="De Paoli E."/>
            <person name="Dittami S."/>
            <person name="Maumus F."/>
            <person name="Michel G."/>
            <person name="Kersting A."/>
            <person name="Lauritano C."/>
            <person name="Lohaus R."/>
            <person name="Toepel M."/>
            <person name="Tonon T."/>
            <person name="Vanneste K."/>
            <person name="Amirebrahimi M."/>
            <person name="Brakel J."/>
            <person name="Bostroem C."/>
            <person name="Chovatia M."/>
            <person name="Grimwood J."/>
            <person name="Jenkins J.W."/>
            <person name="Jueterbock A."/>
            <person name="Mraz A."/>
            <person name="Stam W.T."/>
            <person name="Tice H."/>
            <person name="Bornberg-Bauer E."/>
            <person name="Green P.J."/>
            <person name="Pearson G.A."/>
            <person name="Procaccini G."/>
            <person name="Duarte C.M."/>
            <person name="Schmutz J."/>
            <person name="Reusch T.B.H."/>
            <person name="Van de Peer Y."/>
        </authorList>
    </citation>
    <scope>NUCLEOTIDE SEQUENCE [LARGE SCALE GENOMIC DNA]</scope>
    <source>
        <strain evidence="16">cv. Finnish</strain>
    </source>
</reference>
<dbReference type="EC" id="5.6.2.4" evidence="10"/>
<dbReference type="PANTHER" id="PTHR13710">
    <property type="entry name" value="DNA HELICASE RECQ FAMILY MEMBER"/>
    <property type="match status" value="1"/>
</dbReference>
<dbReference type="PROSITE" id="PS51194">
    <property type="entry name" value="HELICASE_CTER"/>
    <property type="match status" value="1"/>
</dbReference>
<proteinExistence type="inferred from homology"/>
<accession>A0A0K9P8X4</accession>
<evidence type="ECO:0000256" key="4">
    <source>
        <dbReference type="ARBA" id="ARBA00022801"/>
    </source>
</evidence>
<dbReference type="GO" id="GO:0009378">
    <property type="term" value="F:four-way junction helicase activity"/>
    <property type="evidence" value="ECO:0000318"/>
    <property type="project" value="GO_Central"/>
</dbReference>